<gene>
    <name evidence="2" type="ORF">PHLGIDRAFT_117046</name>
</gene>
<feature type="non-terminal residue" evidence="2">
    <location>
        <position position="191"/>
    </location>
</feature>
<feature type="region of interest" description="Disordered" evidence="1">
    <location>
        <begin position="1"/>
        <end position="86"/>
    </location>
</feature>
<organism evidence="2 3">
    <name type="scientific">Phlebiopsis gigantea (strain 11061_1 CR5-6)</name>
    <name type="common">White-rot fungus</name>
    <name type="synonym">Peniophora gigantea</name>
    <dbReference type="NCBI Taxonomy" id="745531"/>
    <lineage>
        <taxon>Eukaryota</taxon>
        <taxon>Fungi</taxon>
        <taxon>Dikarya</taxon>
        <taxon>Basidiomycota</taxon>
        <taxon>Agaricomycotina</taxon>
        <taxon>Agaricomycetes</taxon>
        <taxon>Polyporales</taxon>
        <taxon>Phanerochaetaceae</taxon>
        <taxon>Phlebiopsis</taxon>
    </lineage>
</organism>
<feature type="compositionally biased region" description="Acidic residues" evidence="1">
    <location>
        <begin position="58"/>
        <end position="68"/>
    </location>
</feature>
<keyword evidence="3" id="KW-1185">Reference proteome</keyword>
<protein>
    <submittedName>
        <fullName evidence="2">Uncharacterized protein</fullName>
    </submittedName>
</protein>
<reference evidence="2 3" key="1">
    <citation type="journal article" date="2014" name="PLoS Genet.">
        <title>Analysis of the Phlebiopsis gigantea genome, transcriptome and secretome provides insight into its pioneer colonization strategies of wood.</title>
        <authorList>
            <person name="Hori C."/>
            <person name="Ishida T."/>
            <person name="Igarashi K."/>
            <person name="Samejima M."/>
            <person name="Suzuki H."/>
            <person name="Master E."/>
            <person name="Ferreira P."/>
            <person name="Ruiz-Duenas F.J."/>
            <person name="Held B."/>
            <person name="Canessa P."/>
            <person name="Larrondo L.F."/>
            <person name="Schmoll M."/>
            <person name="Druzhinina I.S."/>
            <person name="Kubicek C.P."/>
            <person name="Gaskell J.A."/>
            <person name="Kersten P."/>
            <person name="St John F."/>
            <person name="Glasner J."/>
            <person name="Sabat G."/>
            <person name="Splinter BonDurant S."/>
            <person name="Syed K."/>
            <person name="Yadav J."/>
            <person name="Mgbeahuruike A.C."/>
            <person name="Kovalchuk A."/>
            <person name="Asiegbu F.O."/>
            <person name="Lackner G."/>
            <person name="Hoffmeister D."/>
            <person name="Rencoret J."/>
            <person name="Gutierrez A."/>
            <person name="Sun H."/>
            <person name="Lindquist E."/>
            <person name="Barry K."/>
            <person name="Riley R."/>
            <person name="Grigoriev I.V."/>
            <person name="Henrissat B."/>
            <person name="Kues U."/>
            <person name="Berka R.M."/>
            <person name="Martinez A.T."/>
            <person name="Covert S.F."/>
            <person name="Blanchette R.A."/>
            <person name="Cullen D."/>
        </authorList>
    </citation>
    <scope>NUCLEOTIDE SEQUENCE [LARGE SCALE GENOMIC DNA]</scope>
    <source>
        <strain evidence="2 3">11061_1 CR5-6</strain>
    </source>
</reference>
<dbReference type="HOGENOM" id="CLU_1424688_0_0_1"/>
<feature type="compositionally biased region" description="Low complexity" evidence="1">
    <location>
        <begin position="36"/>
        <end position="51"/>
    </location>
</feature>
<evidence type="ECO:0000313" key="2">
    <source>
        <dbReference type="EMBL" id="KIP08663.1"/>
    </source>
</evidence>
<dbReference type="AlphaFoldDB" id="A0A0C3PP46"/>
<accession>A0A0C3PP46</accession>
<sequence>MSDFASASGASGGSPHTHDSDTLPVPEDIWLDESESISTSLSPHSQSPDSSRWGISDYSDDSLEDVDDSPISQGAGPSQEAERSQEADEFILRVCDSNFFRSRRATTPVHSNLASTHSELLATPRGGRGATTAKDPDYAYHVLLEMDRKYTEMDTEEFLDKFVDAPRMTKAQLKKAGDFSYSCAYAGVTFL</sequence>
<proteinExistence type="predicted"/>
<evidence type="ECO:0000256" key="1">
    <source>
        <dbReference type="SAM" id="MobiDB-lite"/>
    </source>
</evidence>
<name>A0A0C3PP46_PHLG1</name>
<dbReference type="Proteomes" id="UP000053257">
    <property type="component" value="Unassembled WGS sequence"/>
</dbReference>
<evidence type="ECO:0000313" key="3">
    <source>
        <dbReference type="Proteomes" id="UP000053257"/>
    </source>
</evidence>
<dbReference type="EMBL" id="KN840476">
    <property type="protein sequence ID" value="KIP08663.1"/>
    <property type="molecule type" value="Genomic_DNA"/>
</dbReference>